<comment type="caution">
    <text evidence="2">The sequence shown here is derived from an EMBL/GenBank/DDBJ whole genome shotgun (WGS) entry which is preliminary data.</text>
</comment>
<dbReference type="Proteomes" id="UP000619265">
    <property type="component" value="Unassembled WGS sequence"/>
</dbReference>
<proteinExistence type="predicted"/>
<dbReference type="AlphaFoldDB" id="A0A834CQI6"/>
<accession>A0A834CQI6</accession>
<dbReference type="EMBL" id="LIHL02000006">
    <property type="protein sequence ID" value="KAF5467994.1"/>
    <property type="molecule type" value="Genomic_DNA"/>
</dbReference>
<name>A0A834CQI6_JUGRE</name>
<dbReference type="Gramene" id="Jr06_04250_p1">
    <property type="protein sequence ID" value="cds.Jr06_04250_p1"/>
    <property type="gene ID" value="Jr06_04250"/>
</dbReference>
<organism evidence="2 3">
    <name type="scientific">Juglans regia</name>
    <name type="common">English walnut</name>
    <dbReference type="NCBI Taxonomy" id="51240"/>
    <lineage>
        <taxon>Eukaryota</taxon>
        <taxon>Viridiplantae</taxon>
        <taxon>Streptophyta</taxon>
        <taxon>Embryophyta</taxon>
        <taxon>Tracheophyta</taxon>
        <taxon>Spermatophyta</taxon>
        <taxon>Magnoliopsida</taxon>
        <taxon>eudicotyledons</taxon>
        <taxon>Gunneridae</taxon>
        <taxon>Pentapetalae</taxon>
        <taxon>rosids</taxon>
        <taxon>fabids</taxon>
        <taxon>Fagales</taxon>
        <taxon>Juglandaceae</taxon>
        <taxon>Juglans</taxon>
    </lineage>
</organism>
<sequence>MSLEEEEGEILFCTLLVVYVGEEELVSETQIKSVSPGIKQNSSMSYGLPRNMPMEGEKVLVAEDLVVLESGTEMEKGDVEGEGLLILFKPVGSVGEEPEGEDPSPISIMHPLPTDWVVKKVEELQSCVGISCEGYADQFRAQLIAIEVGHYQQGAGPKRSRELKRLNWSINYDGKEGSASRGRNKGRAGIVDK</sequence>
<evidence type="ECO:0000256" key="1">
    <source>
        <dbReference type="SAM" id="MobiDB-lite"/>
    </source>
</evidence>
<feature type="region of interest" description="Disordered" evidence="1">
    <location>
        <begin position="172"/>
        <end position="193"/>
    </location>
</feature>
<reference evidence="2" key="1">
    <citation type="submission" date="2015-10" db="EMBL/GenBank/DDBJ databases">
        <authorList>
            <person name="Martinez-Garcia P.J."/>
            <person name="Crepeau M.W."/>
            <person name="Puiu D."/>
            <person name="Gonzalez-Ibeas D."/>
            <person name="Whalen J."/>
            <person name="Stevens K."/>
            <person name="Paul R."/>
            <person name="Butterfield T."/>
            <person name="Britton M."/>
            <person name="Reagan R."/>
            <person name="Chakraborty S."/>
            <person name="Walawage S.L."/>
            <person name="Vasquez-Gross H.A."/>
            <person name="Cardeno C."/>
            <person name="Famula R."/>
            <person name="Pratt K."/>
            <person name="Kuruganti S."/>
            <person name="Aradhya M.K."/>
            <person name="Leslie C.A."/>
            <person name="Dandekar A.M."/>
            <person name="Salzberg S.L."/>
            <person name="Wegrzyn J.L."/>
            <person name="Langley C.H."/>
            <person name="Neale D.B."/>
        </authorList>
    </citation>
    <scope>NUCLEOTIDE SEQUENCE</scope>
    <source>
        <tissue evidence="2">Leaves</tissue>
    </source>
</reference>
<evidence type="ECO:0000313" key="3">
    <source>
        <dbReference type="Proteomes" id="UP000619265"/>
    </source>
</evidence>
<gene>
    <name evidence="2" type="ORF">F2P56_012192</name>
</gene>
<reference evidence="2" key="2">
    <citation type="submission" date="2020-03" db="EMBL/GenBank/DDBJ databases">
        <title>Walnut 2.0.</title>
        <authorList>
            <person name="Marrano A."/>
            <person name="Britton M."/>
            <person name="Zimin A.V."/>
            <person name="Zaini P.A."/>
            <person name="Workman R."/>
            <person name="Puiu D."/>
            <person name="Bianco L."/>
            <person name="Allen B.J."/>
            <person name="Troggio M."/>
            <person name="Leslie C.A."/>
            <person name="Timp W."/>
            <person name="Dendekar A."/>
            <person name="Salzberg S.L."/>
            <person name="Neale D.B."/>
        </authorList>
    </citation>
    <scope>NUCLEOTIDE SEQUENCE</scope>
    <source>
        <tissue evidence="2">Leaves</tissue>
    </source>
</reference>
<evidence type="ECO:0000313" key="2">
    <source>
        <dbReference type="EMBL" id="KAF5467994.1"/>
    </source>
</evidence>
<protein>
    <submittedName>
        <fullName evidence="2">Uncharacterized protein</fullName>
    </submittedName>
</protein>